<dbReference type="InterPro" id="IPR009495">
    <property type="entry name" value="NrsF"/>
</dbReference>
<evidence type="ECO:0000313" key="2">
    <source>
        <dbReference type="EMBL" id="QDA36736.1"/>
    </source>
</evidence>
<feature type="transmembrane region" description="Helical" evidence="1">
    <location>
        <begin position="123"/>
        <end position="146"/>
    </location>
</feature>
<feature type="transmembrane region" description="Helical" evidence="1">
    <location>
        <begin position="190"/>
        <end position="211"/>
    </location>
</feature>
<evidence type="ECO:0000256" key="1">
    <source>
        <dbReference type="SAM" id="Phobius"/>
    </source>
</evidence>
<feature type="transmembrane region" description="Helical" evidence="1">
    <location>
        <begin position="158"/>
        <end position="178"/>
    </location>
</feature>
<proteinExistence type="predicted"/>
<sequence length="213" mass="21729">MTNRPTTEDLIHRLATAPPPARLSARGATGTLLGAAAATVGLFLLLVGPRADLLPALADPQVLAKLVLPVALSVPALWLALRSARPGARLPLWVLALPALVAAGLFLARLVQTPPGLIAPGILGHSAAACLLSITALSSPAIALGLTLFRRGAALRPALTGGLIGLAASAGVTAGYALHCNEDSPLFFTTWYGLAILICTTAGALAGRRLLRW</sequence>
<dbReference type="Proteomes" id="UP000296374">
    <property type="component" value="Plasmid unnamed3"/>
</dbReference>
<dbReference type="Pfam" id="PF06532">
    <property type="entry name" value="NrsF"/>
    <property type="match status" value="1"/>
</dbReference>
<organism evidence="2 3">
    <name type="scientific">Paracoccus liaowanqingii</name>
    <dbReference type="NCBI Taxonomy" id="2560053"/>
    <lineage>
        <taxon>Bacteria</taxon>
        <taxon>Pseudomonadati</taxon>
        <taxon>Pseudomonadota</taxon>
        <taxon>Alphaproteobacteria</taxon>
        <taxon>Rhodobacterales</taxon>
        <taxon>Paracoccaceae</taxon>
        <taxon>Paracoccus</taxon>
    </lineage>
</organism>
<dbReference type="KEGG" id="plia:E4191_21935"/>
<gene>
    <name evidence="2" type="ORF">E4191_21935</name>
</gene>
<keyword evidence="1" id="KW-0812">Transmembrane</keyword>
<feature type="transmembrane region" description="Helical" evidence="1">
    <location>
        <begin position="92"/>
        <end position="111"/>
    </location>
</feature>
<name>A0A4Y5SVC6_9RHOB</name>
<keyword evidence="1" id="KW-1133">Transmembrane helix</keyword>
<accession>A0A4Y5SVC6</accession>
<protein>
    <submittedName>
        <fullName evidence="2">DUF1109 domain-containing protein</fullName>
    </submittedName>
</protein>
<feature type="transmembrane region" description="Helical" evidence="1">
    <location>
        <begin position="32"/>
        <end position="50"/>
    </location>
</feature>
<keyword evidence="2" id="KW-0614">Plasmid</keyword>
<geneLocation type="plasmid" evidence="2 3">
    <name>unnamed3</name>
</geneLocation>
<keyword evidence="1" id="KW-0472">Membrane</keyword>
<dbReference type="AlphaFoldDB" id="A0A4Y5SVC6"/>
<reference evidence="3" key="1">
    <citation type="submission" date="2019-05" db="EMBL/GenBank/DDBJ databases">
        <title>Tamlana fucoidanivorans sp. nov., isolated from the surface of algae collected from Fujian province in China.</title>
        <authorList>
            <person name="Li J."/>
        </authorList>
    </citation>
    <scope>NUCLEOTIDE SEQUENCE [LARGE SCALE GENOMIC DNA]</scope>
    <source>
        <strain evidence="3">2251</strain>
        <plasmid evidence="3">unnamed3</plasmid>
    </source>
</reference>
<evidence type="ECO:0000313" key="3">
    <source>
        <dbReference type="Proteomes" id="UP000296374"/>
    </source>
</evidence>
<feature type="transmembrane region" description="Helical" evidence="1">
    <location>
        <begin position="62"/>
        <end position="80"/>
    </location>
</feature>
<dbReference type="RefSeq" id="WP_139616438.1">
    <property type="nucleotide sequence ID" value="NZ_CP040764.1"/>
</dbReference>
<dbReference type="EMBL" id="CP040764">
    <property type="protein sequence ID" value="QDA36736.1"/>
    <property type="molecule type" value="Genomic_DNA"/>
</dbReference>